<organism evidence="1 2">
    <name type="scientific">Steinernema hermaphroditum</name>
    <dbReference type="NCBI Taxonomy" id="289476"/>
    <lineage>
        <taxon>Eukaryota</taxon>
        <taxon>Metazoa</taxon>
        <taxon>Ecdysozoa</taxon>
        <taxon>Nematoda</taxon>
        <taxon>Chromadorea</taxon>
        <taxon>Rhabditida</taxon>
        <taxon>Tylenchina</taxon>
        <taxon>Panagrolaimomorpha</taxon>
        <taxon>Strongyloidoidea</taxon>
        <taxon>Steinernematidae</taxon>
        <taxon>Steinernema</taxon>
    </lineage>
</organism>
<gene>
    <name evidence="1" type="ORF">QR680_013431</name>
</gene>
<keyword evidence="2" id="KW-1185">Reference proteome</keyword>
<protein>
    <submittedName>
        <fullName evidence="1">Uncharacterized protein</fullName>
    </submittedName>
</protein>
<dbReference type="Proteomes" id="UP001175271">
    <property type="component" value="Unassembled WGS sequence"/>
</dbReference>
<accession>A0AA39M2H6</accession>
<sequence>MRLTPLRLMQKFIRNKDHVFRDQKWARKDFLRTGATFIGVQVVLGVIIEEFAYPTPDIVYDLRCFGSPDFAAFAQDGKFGSFDPIVSNSIRSFKYSEGKVAEARRSATPNPYHES</sequence>
<name>A0AA39M2H6_9BILA</name>
<reference evidence="1" key="1">
    <citation type="submission" date="2023-06" db="EMBL/GenBank/DDBJ databases">
        <title>Genomic analysis of the entomopathogenic nematode Steinernema hermaphroditum.</title>
        <authorList>
            <person name="Schwarz E.M."/>
            <person name="Heppert J.K."/>
            <person name="Baniya A."/>
            <person name="Schwartz H.T."/>
            <person name="Tan C.-H."/>
            <person name="Antoshechkin I."/>
            <person name="Sternberg P.W."/>
            <person name="Goodrich-Blair H."/>
            <person name="Dillman A.R."/>
        </authorList>
    </citation>
    <scope>NUCLEOTIDE SEQUENCE</scope>
    <source>
        <strain evidence="1">PS9179</strain>
        <tissue evidence="1">Whole animal</tissue>
    </source>
</reference>
<proteinExistence type="predicted"/>
<dbReference type="AlphaFoldDB" id="A0AA39M2H6"/>
<evidence type="ECO:0000313" key="1">
    <source>
        <dbReference type="EMBL" id="KAK0418205.1"/>
    </source>
</evidence>
<dbReference type="EMBL" id="JAUCMV010000002">
    <property type="protein sequence ID" value="KAK0418205.1"/>
    <property type="molecule type" value="Genomic_DNA"/>
</dbReference>
<comment type="caution">
    <text evidence="1">The sequence shown here is derived from an EMBL/GenBank/DDBJ whole genome shotgun (WGS) entry which is preliminary data.</text>
</comment>
<evidence type="ECO:0000313" key="2">
    <source>
        <dbReference type="Proteomes" id="UP001175271"/>
    </source>
</evidence>